<comment type="caution">
    <text evidence="1">The sequence shown here is derived from an EMBL/GenBank/DDBJ whole genome shotgun (WGS) entry which is preliminary data.</text>
</comment>
<protein>
    <submittedName>
        <fullName evidence="1">Uncharacterized protein</fullName>
    </submittedName>
</protein>
<dbReference type="AlphaFoldDB" id="A0A0F9NMR8"/>
<sequence length="96" mass="11032">MSITLKEMDFFAEKHPELGGYVTEINGTYQMCQVDEVLKNPEQGVALEQMYGHVYEEGGCEWCQNRIKMLKEYREDILDRASKKPGGPHIPVPKNL</sequence>
<name>A0A0F9NMR8_9ZZZZ</name>
<evidence type="ECO:0000313" key="1">
    <source>
        <dbReference type="EMBL" id="KKN13327.1"/>
    </source>
</evidence>
<dbReference type="EMBL" id="LAZR01003933">
    <property type="protein sequence ID" value="KKN13327.1"/>
    <property type="molecule type" value="Genomic_DNA"/>
</dbReference>
<reference evidence="1" key="1">
    <citation type="journal article" date="2015" name="Nature">
        <title>Complex archaea that bridge the gap between prokaryotes and eukaryotes.</title>
        <authorList>
            <person name="Spang A."/>
            <person name="Saw J.H."/>
            <person name="Jorgensen S.L."/>
            <person name="Zaremba-Niedzwiedzka K."/>
            <person name="Martijn J."/>
            <person name="Lind A.E."/>
            <person name="van Eijk R."/>
            <person name="Schleper C."/>
            <person name="Guy L."/>
            <person name="Ettema T.J."/>
        </authorList>
    </citation>
    <scope>NUCLEOTIDE SEQUENCE</scope>
</reference>
<accession>A0A0F9NMR8</accession>
<gene>
    <name evidence="1" type="ORF">LCGC14_1007600</name>
</gene>
<proteinExistence type="predicted"/>
<organism evidence="1">
    <name type="scientific">marine sediment metagenome</name>
    <dbReference type="NCBI Taxonomy" id="412755"/>
    <lineage>
        <taxon>unclassified sequences</taxon>
        <taxon>metagenomes</taxon>
        <taxon>ecological metagenomes</taxon>
    </lineage>
</organism>